<dbReference type="EMBL" id="MCFC01000052">
    <property type="protein sequence ID" value="ORY25956.1"/>
    <property type="molecule type" value="Genomic_DNA"/>
</dbReference>
<reference evidence="1 2" key="1">
    <citation type="submission" date="2016-07" db="EMBL/GenBank/DDBJ databases">
        <title>Pervasive Adenine N6-methylation of Active Genes in Fungi.</title>
        <authorList>
            <consortium name="DOE Joint Genome Institute"/>
            <person name="Mondo S.J."/>
            <person name="Dannebaum R.O."/>
            <person name="Kuo R.C."/>
            <person name="Labutti K."/>
            <person name="Haridas S."/>
            <person name="Kuo A."/>
            <person name="Salamov A."/>
            <person name="Ahrendt S.R."/>
            <person name="Lipzen A."/>
            <person name="Sullivan W."/>
            <person name="Andreopoulos W.B."/>
            <person name="Clum A."/>
            <person name="Lindquist E."/>
            <person name="Daum C."/>
            <person name="Ramamoorthy G.K."/>
            <person name="Gryganskyi A."/>
            <person name="Culley D."/>
            <person name="Magnuson J.K."/>
            <person name="James T.Y."/>
            <person name="O'Malley M.A."/>
            <person name="Stajich J.E."/>
            <person name="Spatafora J.W."/>
            <person name="Visel A."/>
            <person name="Grigoriev I.V."/>
        </authorList>
    </citation>
    <scope>NUCLEOTIDE SEQUENCE [LARGE SCALE GENOMIC DNA]</scope>
    <source>
        <strain evidence="1 2">68-887.2</strain>
    </source>
</reference>
<accession>A0A1Y2ATZ6</accession>
<name>A0A1Y2ATZ6_9TREE</name>
<sequence length="174" mass="18942">MAVNVDFPQSPGRPFPILPGENVLTEGNTADLELRIPPTPSGPKRTETAKGRIWVTDHRVIFISERQATSTSTSTGYDAPPTLDSLVIPYSHLLIASFNLPLFAPNNLILSFLPSSPESSSHLPEVGRGGKIEAKLVVGEGAGHGIWKRIEGERSRYVERQIEEESLPVYTAEG</sequence>
<gene>
    <name evidence="1" type="ORF">BCR39DRAFT_542733</name>
</gene>
<evidence type="ECO:0000313" key="2">
    <source>
        <dbReference type="Proteomes" id="UP000193986"/>
    </source>
</evidence>
<dbReference type="AlphaFoldDB" id="A0A1Y2ATZ6"/>
<dbReference type="SUPFAM" id="SSF50729">
    <property type="entry name" value="PH domain-like"/>
    <property type="match status" value="1"/>
</dbReference>
<dbReference type="InParanoid" id="A0A1Y2ATZ6"/>
<dbReference type="OrthoDB" id="1259151at2759"/>
<protein>
    <recommendedName>
        <fullName evidence="3">GRAM domain-containing protein</fullName>
    </recommendedName>
</protein>
<comment type="caution">
    <text evidence="1">The sequence shown here is derived from an EMBL/GenBank/DDBJ whole genome shotgun (WGS) entry which is preliminary data.</text>
</comment>
<evidence type="ECO:0008006" key="3">
    <source>
        <dbReference type="Google" id="ProtNLM"/>
    </source>
</evidence>
<keyword evidence="2" id="KW-1185">Reference proteome</keyword>
<organism evidence="1 2">
    <name type="scientific">Naematelia encephala</name>
    <dbReference type="NCBI Taxonomy" id="71784"/>
    <lineage>
        <taxon>Eukaryota</taxon>
        <taxon>Fungi</taxon>
        <taxon>Dikarya</taxon>
        <taxon>Basidiomycota</taxon>
        <taxon>Agaricomycotina</taxon>
        <taxon>Tremellomycetes</taxon>
        <taxon>Tremellales</taxon>
        <taxon>Naemateliaceae</taxon>
        <taxon>Naematelia</taxon>
    </lineage>
</organism>
<dbReference type="Proteomes" id="UP000193986">
    <property type="component" value="Unassembled WGS sequence"/>
</dbReference>
<dbReference type="STRING" id="71784.A0A1Y2ATZ6"/>
<evidence type="ECO:0000313" key="1">
    <source>
        <dbReference type="EMBL" id="ORY25956.1"/>
    </source>
</evidence>
<proteinExistence type="predicted"/>